<dbReference type="SUPFAM" id="SSF49313">
    <property type="entry name" value="Cadherin-like"/>
    <property type="match status" value="1"/>
</dbReference>
<dbReference type="Gene3D" id="2.60.40.60">
    <property type="entry name" value="Cadherins"/>
    <property type="match status" value="1"/>
</dbReference>
<evidence type="ECO:0000313" key="3">
    <source>
        <dbReference type="Proteomes" id="UP000656384"/>
    </source>
</evidence>
<dbReference type="Proteomes" id="UP000656384">
    <property type="component" value="Segment"/>
</dbReference>
<proteinExistence type="predicted"/>
<evidence type="ECO:0000259" key="1">
    <source>
        <dbReference type="PROSITE" id="PS50268"/>
    </source>
</evidence>
<dbReference type="GO" id="GO:0016020">
    <property type="term" value="C:membrane"/>
    <property type="evidence" value="ECO:0007669"/>
    <property type="project" value="InterPro"/>
</dbReference>
<dbReference type="GO" id="GO:0007156">
    <property type="term" value="P:homophilic cell adhesion via plasma membrane adhesion molecules"/>
    <property type="evidence" value="ECO:0007669"/>
    <property type="project" value="InterPro"/>
</dbReference>
<feature type="domain" description="Cadherin" evidence="1">
    <location>
        <begin position="72"/>
        <end position="180"/>
    </location>
</feature>
<name>A0A7S5RAH3_9CAUD</name>
<keyword evidence="3" id="KW-1185">Reference proteome</keyword>
<evidence type="ECO:0000313" key="2">
    <source>
        <dbReference type="EMBL" id="QIG68779.1"/>
    </source>
</evidence>
<dbReference type="InterPro" id="IPR015919">
    <property type="entry name" value="Cadherin-like_sf"/>
</dbReference>
<protein>
    <recommendedName>
        <fullName evidence="1">Cadherin domain-containing protein</fullName>
    </recommendedName>
</protein>
<reference evidence="2" key="1">
    <citation type="submission" date="2020-01" db="EMBL/GenBank/DDBJ databases">
        <title>Patterns of diversity and host range of bacteriophage communities associated with bean-nodulatin bacteria.</title>
        <authorList>
            <person name="Vann Cauwenberghe J."/>
            <person name="Santamaria R.I."/>
            <person name="Bustos P."/>
            <person name="Juarez S."/>
            <person name="Gonzalez V."/>
        </authorList>
    </citation>
    <scope>NUCLEOTIDE SEQUENCE</scope>
</reference>
<organism evidence="2 3">
    <name type="scientific">Rhizobium phage RHph_Y2_6</name>
    <dbReference type="NCBI Taxonomy" id="2509576"/>
    <lineage>
        <taxon>Viruses</taxon>
        <taxon>Duplodnaviria</taxon>
        <taxon>Heunggongvirae</taxon>
        <taxon>Uroviricota</taxon>
        <taxon>Caudoviricetes</taxon>
        <taxon>Schitoviridae</taxon>
        <taxon>Demetervirinae</taxon>
        <taxon>Acanvirus</taxon>
        <taxon>Acanvirus Y26</taxon>
    </lineage>
</organism>
<sequence>MSIYNVYWHVHNRICQVKLDSQFPPGNGFTHIGSFEHPEDDPLGPIENHVLYHHLRDIFYNIGEWNLQDMGILRKISTPDPDIVFSISTLPENTLIHSDVGVFSIVNGEEAFTFSKLEDPDNKFIVLPNGVFRLNQSLDYETKTSHSLTVKAENGSETFLTKTIEIPVTNVIEGVLGPSFGSYQTTDATNTEIVTITGLDEGANEVISSISPNDGRIAISNGNKLIKGASASSVGVLDVTVTTSAARVFHIFLSVTGSDEELTHLVLSDGSTFGYSGDQEPDLLGIHYATDEVFSNLPLLNTTNGDSLLVVRTSDGSRKVSLDDLMGLLES</sequence>
<dbReference type="PROSITE" id="PS50268">
    <property type="entry name" value="CADHERIN_2"/>
    <property type="match status" value="1"/>
</dbReference>
<dbReference type="GO" id="GO:0005509">
    <property type="term" value="F:calcium ion binding"/>
    <property type="evidence" value="ECO:0007669"/>
    <property type="project" value="InterPro"/>
</dbReference>
<dbReference type="EMBL" id="MN988497">
    <property type="protein sequence ID" value="QIG68779.1"/>
    <property type="molecule type" value="Genomic_DNA"/>
</dbReference>
<dbReference type="CDD" id="cd11304">
    <property type="entry name" value="Cadherin_repeat"/>
    <property type="match status" value="1"/>
</dbReference>
<accession>A0A7S5RAH3</accession>
<gene>
    <name evidence="2" type="ORF">EVB68_042</name>
</gene>
<dbReference type="InterPro" id="IPR002126">
    <property type="entry name" value="Cadherin-like_dom"/>
</dbReference>